<accession>A0A8T0HJI7</accession>
<dbReference type="AlphaFoldDB" id="A0A8T0HJI7"/>
<evidence type="ECO:0000313" key="2">
    <source>
        <dbReference type="EMBL" id="KAG0570952.1"/>
    </source>
</evidence>
<sequence>MAMPCPRQVAMQLPLPAPGGPELAVKLASTQPMHQTIPKSYPNHPQTRHTSSATSAASATSTRVSIRQTLPLITAGVSASEKLWHSSRVPPTRRDSLARQLPALDAQLQLLNDMSYSC</sequence>
<name>A0A8T0HJI7_CERPU</name>
<feature type="compositionally biased region" description="Polar residues" evidence="1">
    <location>
        <begin position="35"/>
        <end position="49"/>
    </location>
</feature>
<evidence type="ECO:0000313" key="3">
    <source>
        <dbReference type="Proteomes" id="UP000822688"/>
    </source>
</evidence>
<protein>
    <submittedName>
        <fullName evidence="2">Uncharacterized protein</fullName>
    </submittedName>
</protein>
<evidence type="ECO:0000256" key="1">
    <source>
        <dbReference type="SAM" id="MobiDB-lite"/>
    </source>
</evidence>
<gene>
    <name evidence="2" type="ORF">KC19_6G200400</name>
</gene>
<reference evidence="2 3" key="1">
    <citation type="submission" date="2020-06" db="EMBL/GenBank/DDBJ databases">
        <title>WGS assembly of Ceratodon purpureus strain R40.</title>
        <authorList>
            <person name="Carey S.B."/>
            <person name="Jenkins J."/>
            <person name="Shu S."/>
            <person name="Lovell J.T."/>
            <person name="Sreedasyam A."/>
            <person name="Maumus F."/>
            <person name="Tiley G.P."/>
            <person name="Fernandez-Pozo N."/>
            <person name="Barry K."/>
            <person name="Chen C."/>
            <person name="Wang M."/>
            <person name="Lipzen A."/>
            <person name="Daum C."/>
            <person name="Saski C.A."/>
            <person name="Payton A.C."/>
            <person name="Mcbreen J.C."/>
            <person name="Conrad R.E."/>
            <person name="Kollar L.M."/>
            <person name="Olsson S."/>
            <person name="Huttunen S."/>
            <person name="Landis J.B."/>
            <person name="Wickett N.J."/>
            <person name="Johnson M.G."/>
            <person name="Rensing S.A."/>
            <person name="Grimwood J."/>
            <person name="Schmutz J."/>
            <person name="Mcdaniel S.F."/>
        </authorList>
    </citation>
    <scope>NUCLEOTIDE SEQUENCE [LARGE SCALE GENOMIC DNA]</scope>
    <source>
        <strain evidence="2 3">R40</strain>
    </source>
</reference>
<keyword evidence="3" id="KW-1185">Reference proteome</keyword>
<organism evidence="2 3">
    <name type="scientific">Ceratodon purpureus</name>
    <name type="common">Fire moss</name>
    <name type="synonym">Dicranum purpureum</name>
    <dbReference type="NCBI Taxonomy" id="3225"/>
    <lineage>
        <taxon>Eukaryota</taxon>
        <taxon>Viridiplantae</taxon>
        <taxon>Streptophyta</taxon>
        <taxon>Embryophyta</taxon>
        <taxon>Bryophyta</taxon>
        <taxon>Bryophytina</taxon>
        <taxon>Bryopsida</taxon>
        <taxon>Dicranidae</taxon>
        <taxon>Pseudoditrichales</taxon>
        <taxon>Ditrichaceae</taxon>
        <taxon>Ceratodon</taxon>
    </lineage>
</organism>
<comment type="caution">
    <text evidence="2">The sequence shown here is derived from an EMBL/GenBank/DDBJ whole genome shotgun (WGS) entry which is preliminary data.</text>
</comment>
<dbReference type="Proteomes" id="UP000822688">
    <property type="component" value="Chromosome 6"/>
</dbReference>
<feature type="region of interest" description="Disordered" evidence="1">
    <location>
        <begin position="35"/>
        <end position="62"/>
    </location>
</feature>
<dbReference type="EMBL" id="CM026427">
    <property type="protein sequence ID" value="KAG0570952.1"/>
    <property type="molecule type" value="Genomic_DNA"/>
</dbReference>
<proteinExistence type="predicted"/>
<feature type="compositionally biased region" description="Low complexity" evidence="1">
    <location>
        <begin position="50"/>
        <end position="62"/>
    </location>
</feature>